<accession>A0A0B6S1I3</accession>
<feature type="compositionally biased region" description="Polar residues" evidence="6">
    <location>
        <begin position="101"/>
        <end position="111"/>
    </location>
</feature>
<dbReference type="PROSITE" id="PS51898">
    <property type="entry name" value="TYR_RECOMBINASE"/>
    <property type="match status" value="1"/>
</dbReference>
<dbReference type="RefSeq" id="WP_080937217.1">
    <property type="nucleotide sequence ID" value="NZ_CP002580.1"/>
</dbReference>
<dbReference type="PANTHER" id="PTHR30349:SF41">
    <property type="entry name" value="INTEGRASE_RECOMBINASE PROTEIN MJ0367-RELATED"/>
    <property type="match status" value="1"/>
</dbReference>
<dbReference type="Proteomes" id="UP000031838">
    <property type="component" value="Chromosome 1"/>
</dbReference>
<feature type="region of interest" description="Disordered" evidence="6">
    <location>
        <begin position="91"/>
        <end position="111"/>
    </location>
</feature>
<dbReference type="EMBL" id="CP002580">
    <property type="protein sequence ID" value="AJK47180.1"/>
    <property type="molecule type" value="Genomic_DNA"/>
</dbReference>
<name>A0A0B6S1I3_BURPL</name>
<dbReference type="KEGG" id="bgp:BGL_1c26960"/>
<dbReference type="GO" id="GO:0015074">
    <property type="term" value="P:DNA integration"/>
    <property type="evidence" value="ECO:0007669"/>
    <property type="project" value="UniProtKB-KW"/>
</dbReference>
<dbReference type="InterPro" id="IPR011010">
    <property type="entry name" value="DNA_brk_join_enz"/>
</dbReference>
<organism evidence="9 10">
    <name type="scientific">Burkholderia plantarii</name>
    <dbReference type="NCBI Taxonomy" id="41899"/>
    <lineage>
        <taxon>Bacteria</taxon>
        <taxon>Pseudomonadati</taxon>
        <taxon>Pseudomonadota</taxon>
        <taxon>Betaproteobacteria</taxon>
        <taxon>Burkholderiales</taxon>
        <taxon>Burkholderiaceae</taxon>
        <taxon>Burkholderia</taxon>
    </lineage>
</organism>
<dbReference type="InterPro" id="IPR002104">
    <property type="entry name" value="Integrase_catalytic"/>
</dbReference>
<evidence type="ECO:0000256" key="2">
    <source>
        <dbReference type="ARBA" id="ARBA00022908"/>
    </source>
</evidence>
<feature type="domain" description="Core-binding (CB)" evidence="8">
    <location>
        <begin position="116"/>
        <end position="195"/>
    </location>
</feature>
<evidence type="ECO:0000259" key="8">
    <source>
        <dbReference type="PROSITE" id="PS51900"/>
    </source>
</evidence>
<dbReference type="InterPro" id="IPR010998">
    <property type="entry name" value="Integrase_recombinase_N"/>
</dbReference>
<evidence type="ECO:0000313" key="9">
    <source>
        <dbReference type="EMBL" id="AJK47180.1"/>
    </source>
</evidence>
<protein>
    <submittedName>
        <fullName evidence="9">Phage-like integrase</fullName>
    </submittedName>
</protein>
<dbReference type="PANTHER" id="PTHR30349">
    <property type="entry name" value="PHAGE INTEGRASE-RELATED"/>
    <property type="match status" value="1"/>
</dbReference>
<feature type="domain" description="Tyr recombinase" evidence="7">
    <location>
        <begin position="220"/>
        <end position="405"/>
    </location>
</feature>
<dbReference type="Pfam" id="PF02899">
    <property type="entry name" value="Phage_int_SAM_1"/>
    <property type="match status" value="1"/>
</dbReference>
<dbReference type="InterPro" id="IPR004107">
    <property type="entry name" value="Integrase_SAM-like_N"/>
</dbReference>
<evidence type="ECO:0000256" key="3">
    <source>
        <dbReference type="ARBA" id="ARBA00023125"/>
    </source>
</evidence>
<dbReference type="InterPro" id="IPR013762">
    <property type="entry name" value="Integrase-like_cat_sf"/>
</dbReference>
<comment type="similarity">
    <text evidence="1">Belongs to the 'phage' integrase family.</text>
</comment>
<dbReference type="HOGENOM" id="CLU_663649_0_0_4"/>
<evidence type="ECO:0000256" key="1">
    <source>
        <dbReference type="ARBA" id="ARBA00008857"/>
    </source>
</evidence>
<reference evidence="9 10" key="2">
    <citation type="journal article" date="2016" name="Appl. Microbiol. Biotechnol.">
        <title>Mutations improving production and secretion of extracellular lipase by Burkholderia glumae PG1.</title>
        <authorList>
            <person name="Knapp A."/>
            <person name="Voget S."/>
            <person name="Gao R."/>
            <person name="Zaburannyi N."/>
            <person name="Krysciak D."/>
            <person name="Breuer M."/>
            <person name="Hauer B."/>
            <person name="Streit W.R."/>
            <person name="Muller R."/>
            <person name="Daniel R."/>
            <person name="Jaeger K.E."/>
        </authorList>
    </citation>
    <scope>NUCLEOTIDE SEQUENCE [LARGE SCALE GENOMIC DNA]</scope>
    <source>
        <strain evidence="9 10">PG1</strain>
    </source>
</reference>
<sequence length="422" mass="47765">MLTLPIYLRGSSYYLHTRILGKQFKRSLATKDERTAIIRASKLLEGIAMAIDLSKVRKYEIDLEKGILKADGAEDHQRMLEALKILQTTPKPPSLGASVESVPTASATQPNTDKGLKLGDIVDKFFQLKKQLKPSTVLAYKNVASETATFLRNPIITKIGISDITRYQEHIAKTNSPRTIDNKIATLRTLFYFAIKQGYYFGDNPAVGRMILSKTDKAKSGYAIFEAKEISTIFQSENFQNEKMDDPDFYWTLMLGIFTGCRIGEITSLKIDQFHTSDDGINFIRIRESKTLAGVRDIPISKKLLDLGLADFIKNKDQIFKYQTRLGKGSGNAVGKKFKRLLDELKITRSKLVFHSLRKFSNDLFLKEGVPFEPRCQFFGHEIENVNVATYSNKFSIEQLAKIIEPATQKLMVLTGGYRNKF</sequence>
<keyword evidence="3 5" id="KW-0238">DNA-binding</keyword>
<dbReference type="GO" id="GO:0003677">
    <property type="term" value="F:DNA binding"/>
    <property type="evidence" value="ECO:0007669"/>
    <property type="project" value="UniProtKB-UniRule"/>
</dbReference>
<evidence type="ECO:0000259" key="7">
    <source>
        <dbReference type="PROSITE" id="PS51898"/>
    </source>
</evidence>
<evidence type="ECO:0000256" key="4">
    <source>
        <dbReference type="ARBA" id="ARBA00023172"/>
    </source>
</evidence>
<evidence type="ECO:0000256" key="5">
    <source>
        <dbReference type="PROSITE-ProRule" id="PRU01248"/>
    </source>
</evidence>
<keyword evidence="10" id="KW-1185">Reference proteome</keyword>
<keyword evidence="2" id="KW-0229">DNA integration</keyword>
<proteinExistence type="inferred from homology"/>
<dbReference type="Pfam" id="PF00589">
    <property type="entry name" value="Phage_integrase"/>
    <property type="match status" value="1"/>
</dbReference>
<dbReference type="InterPro" id="IPR050090">
    <property type="entry name" value="Tyrosine_recombinase_XerCD"/>
</dbReference>
<evidence type="ECO:0000313" key="10">
    <source>
        <dbReference type="Proteomes" id="UP000031838"/>
    </source>
</evidence>
<dbReference type="PROSITE" id="PS51900">
    <property type="entry name" value="CB"/>
    <property type="match status" value="1"/>
</dbReference>
<dbReference type="Gene3D" id="1.10.150.130">
    <property type="match status" value="1"/>
</dbReference>
<dbReference type="SUPFAM" id="SSF56349">
    <property type="entry name" value="DNA breaking-rejoining enzymes"/>
    <property type="match status" value="1"/>
</dbReference>
<gene>
    <name evidence="9" type="ORF">BGL_1c26960</name>
</gene>
<reference evidence="10" key="1">
    <citation type="submission" date="2011-03" db="EMBL/GenBank/DDBJ databases">
        <authorList>
            <person name="Voget S."/>
            <person name="Streit W.R."/>
            <person name="Jaeger K.E."/>
            <person name="Daniel R."/>
        </authorList>
    </citation>
    <scope>NUCLEOTIDE SEQUENCE [LARGE SCALE GENOMIC DNA]</scope>
    <source>
        <strain evidence="10">PG1</strain>
    </source>
</reference>
<dbReference type="CDD" id="cd01184">
    <property type="entry name" value="INT_C_like_1"/>
    <property type="match status" value="1"/>
</dbReference>
<evidence type="ECO:0000256" key="6">
    <source>
        <dbReference type="SAM" id="MobiDB-lite"/>
    </source>
</evidence>
<dbReference type="AlphaFoldDB" id="A0A0B6S1I3"/>
<dbReference type="Gene3D" id="1.10.443.10">
    <property type="entry name" value="Intergrase catalytic core"/>
    <property type="match status" value="1"/>
</dbReference>
<dbReference type="InterPro" id="IPR044068">
    <property type="entry name" value="CB"/>
</dbReference>
<keyword evidence="4" id="KW-0233">DNA recombination</keyword>
<dbReference type="GO" id="GO:0006310">
    <property type="term" value="P:DNA recombination"/>
    <property type="evidence" value="ECO:0007669"/>
    <property type="project" value="UniProtKB-KW"/>
</dbReference>